<accession>A0A0W0V9L1</accession>
<dbReference type="Pfam" id="PF18493">
    <property type="entry name" value="DUF5617"/>
    <property type="match status" value="1"/>
</dbReference>
<dbReference type="InterPro" id="IPR041234">
    <property type="entry name" value="RavJ-like_C"/>
</dbReference>
<sequence>MSLLTEINLIKYQQAAKEKLTLLIDPATRSIPNDPVFVCYADGGIATPRLFSKAAVIEYLHQNSVSRNILKELQEDKTGFFVALKHADQLSDAEEKYKNFLLTLKNLSAEKIIQILKNLIYVSKIFYFSEEIRSVLFRVYCILDYESKTHIEQFLNVLQKEEDFEQAVRDLCQFYEYLFYLQTEINLIHHNKLVRDNRSLGETEFICPVTRRITSGHRTLASQQSANKFLAIFIVLSHLAKVESEDIQTFLEQQPIDYFNKAEQLLYHYARFPAQYNFSKEQVAFLNAVGAREVISHIRYKHLWQDGNSFEENVLSLLIDYNKQNWQYPSLGLFLTGHWNRHHQERIREAIQELQDGKNVHLVIKELKDYIDSINEVNPDGSLAMRLAYMHHKMDEATVSLAAASSITPLNP</sequence>
<comment type="caution">
    <text evidence="2">The sequence shown here is derived from an EMBL/GenBank/DDBJ whole genome shotgun (WGS) entry which is preliminary data.</text>
</comment>
<dbReference type="AlphaFoldDB" id="A0A0W0V9L1"/>
<name>A0A0W0V9L1_9GAMM</name>
<dbReference type="EMBL" id="LNYJ01000011">
    <property type="protein sequence ID" value="KTD16767.1"/>
    <property type="molecule type" value="Genomic_DNA"/>
</dbReference>
<gene>
    <name evidence="2" type="ORF">Ljor_1073</name>
</gene>
<dbReference type="RefSeq" id="WP_058470599.1">
    <property type="nucleotide sequence ID" value="NZ_CAAAIC010000002.1"/>
</dbReference>
<dbReference type="Proteomes" id="UP000055035">
    <property type="component" value="Unassembled WGS sequence"/>
</dbReference>
<evidence type="ECO:0000313" key="2">
    <source>
        <dbReference type="EMBL" id="KTD16767.1"/>
    </source>
</evidence>
<protein>
    <recommendedName>
        <fullName evidence="1">RavJ-like C-terminal domain-containing protein</fullName>
    </recommendedName>
</protein>
<dbReference type="OrthoDB" id="5654066at2"/>
<evidence type="ECO:0000259" key="1">
    <source>
        <dbReference type="Pfam" id="PF18493"/>
    </source>
</evidence>
<evidence type="ECO:0000313" key="3">
    <source>
        <dbReference type="Proteomes" id="UP000055035"/>
    </source>
</evidence>
<proteinExistence type="predicted"/>
<reference evidence="2 3" key="1">
    <citation type="submission" date="2015-11" db="EMBL/GenBank/DDBJ databases">
        <title>Genomic analysis of 38 Legionella species identifies large and diverse effector repertoires.</title>
        <authorList>
            <person name="Burstein D."/>
            <person name="Amaro F."/>
            <person name="Zusman T."/>
            <person name="Lifshitz Z."/>
            <person name="Cohen O."/>
            <person name="Gilbert J.A."/>
            <person name="Pupko T."/>
            <person name="Shuman H.A."/>
            <person name="Segal G."/>
        </authorList>
    </citation>
    <scope>NUCLEOTIDE SEQUENCE [LARGE SCALE GENOMIC DNA]</scope>
    <source>
        <strain evidence="2 3">BL-540</strain>
    </source>
</reference>
<organism evidence="2 3">
    <name type="scientific">Legionella jordanis</name>
    <dbReference type="NCBI Taxonomy" id="456"/>
    <lineage>
        <taxon>Bacteria</taxon>
        <taxon>Pseudomonadati</taxon>
        <taxon>Pseudomonadota</taxon>
        <taxon>Gammaproteobacteria</taxon>
        <taxon>Legionellales</taxon>
        <taxon>Legionellaceae</taxon>
        <taxon>Legionella</taxon>
    </lineage>
</organism>
<dbReference type="PATRIC" id="fig|456.5.peg.1142"/>
<keyword evidence="3" id="KW-1185">Reference proteome</keyword>
<feature type="domain" description="RavJ-like C-terminal" evidence="1">
    <location>
        <begin position="300"/>
        <end position="390"/>
    </location>
</feature>